<evidence type="ECO:0000259" key="2">
    <source>
        <dbReference type="PROSITE" id="PS51704"/>
    </source>
</evidence>
<dbReference type="GO" id="GO:0008081">
    <property type="term" value="F:phosphoric diester hydrolase activity"/>
    <property type="evidence" value="ECO:0007669"/>
    <property type="project" value="InterPro"/>
</dbReference>
<organism evidence="3 4">
    <name type="scientific">Terribacillus saccharophilus</name>
    <dbReference type="NCBI Taxonomy" id="361277"/>
    <lineage>
        <taxon>Bacteria</taxon>
        <taxon>Bacillati</taxon>
        <taxon>Bacillota</taxon>
        <taxon>Bacilli</taxon>
        <taxon>Bacillales</taxon>
        <taxon>Bacillaceae</taxon>
        <taxon>Terribacillus</taxon>
    </lineage>
</organism>
<dbReference type="PANTHER" id="PTHR46211:SF7">
    <property type="entry name" value="GLYCEROPHOSPHODIESTER PHOSPHODIESTERASE"/>
    <property type="match status" value="1"/>
</dbReference>
<dbReference type="PANTHER" id="PTHR46211">
    <property type="entry name" value="GLYCEROPHOSPHORYL DIESTER PHOSPHODIESTERASE"/>
    <property type="match status" value="1"/>
</dbReference>
<dbReference type="Proteomes" id="UP000027980">
    <property type="component" value="Chromosome"/>
</dbReference>
<dbReference type="EMBL" id="CP008876">
    <property type="protein sequence ID" value="AIF66135.1"/>
    <property type="molecule type" value="Genomic_DNA"/>
</dbReference>
<dbReference type="SUPFAM" id="SSF51695">
    <property type="entry name" value="PLC-like phosphodiesterases"/>
    <property type="match status" value="1"/>
</dbReference>
<dbReference type="OrthoDB" id="384721at2"/>
<accession>A0A075LHK5</accession>
<evidence type="ECO:0000256" key="1">
    <source>
        <dbReference type="SAM" id="SignalP"/>
    </source>
</evidence>
<protein>
    <recommendedName>
        <fullName evidence="2">GP-PDE domain-containing protein</fullName>
    </recommendedName>
</protein>
<dbReference type="HOGENOM" id="CLU_030006_3_1_9"/>
<name>A0A075LHK5_9BACI</name>
<proteinExistence type="predicted"/>
<gene>
    <name evidence="3" type="ORF">GZ22_05485</name>
</gene>
<reference evidence="3 4" key="1">
    <citation type="submission" date="2014-07" db="EMBL/GenBank/DDBJ databases">
        <title>Complete genome sequence of a moderately halophilic bacterium Terribacillus aidingensis MP602, isolated from Cryptomeria fortunei in Tianmu mountain in China.</title>
        <authorList>
            <person name="Wang Y."/>
            <person name="Lu P."/>
            <person name="Zhang L."/>
        </authorList>
    </citation>
    <scope>NUCLEOTIDE SEQUENCE [LARGE SCALE GENOMIC DNA]</scope>
    <source>
        <strain evidence="3 4">MP602</strain>
    </source>
</reference>
<dbReference type="PROSITE" id="PS51704">
    <property type="entry name" value="GP_PDE"/>
    <property type="match status" value="1"/>
</dbReference>
<evidence type="ECO:0000313" key="4">
    <source>
        <dbReference type="Proteomes" id="UP000027980"/>
    </source>
</evidence>
<dbReference type="InterPro" id="IPR030395">
    <property type="entry name" value="GP_PDE_dom"/>
</dbReference>
<dbReference type="GO" id="GO:0006629">
    <property type="term" value="P:lipid metabolic process"/>
    <property type="evidence" value="ECO:0007669"/>
    <property type="project" value="InterPro"/>
</dbReference>
<keyword evidence="1" id="KW-0732">Signal</keyword>
<feature type="chain" id="PRO_5038748087" description="GP-PDE domain-containing protein" evidence="1">
    <location>
        <begin position="24"/>
        <end position="277"/>
    </location>
</feature>
<dbReference type="KEGG" id="tap:GZ22_05485"/>
<dbReference type="AlphaFoldDB" id="A0A075LHK5"/>
<dbReference type="RefSeq" id="WP_038559520.1">
    <property type="nucleotide sequence ID" value="NZ_CP008876.1"/>
</dbReference>
<dbReference type="Gene3D" id="3.20.20.190">
    <property type="entry name" value="Phosphatidylinositol (PI) phosphodiesterase"/>
    <property type="match status" value="1"/>
</dbReference>
<dbReference type="GeneID" id="34221524"/>
<dbReference type="PROSITE" id="PS51257">
    <property type="entry name" value="PROKAR_LIPOPROTEIN"/>
    <property type="match status" value="1"/>
</dbReference>
<feature type="signal peptide" evidence="1">
    <location>
        <begin position="1"/>
        <end position="23"/>
    </location>
</feature>
<feature type="domain" description="GP-PDE" evidence="2">
    <location>
        <begin position="38"/>
        <end position="273"/>
    </location>
</feature>
<dbReference type="Pfam" id="PF03009">
    <property type="entry name" value="GDPD"/>
    <property type="match status" value="1"/>
</dbReference>
<evidence type="ECO:0000313" key="3">
    <source>
        <dbReference type="EMBL" id="AIF66135.1"/>
    </source>
</evidence>
<dbReference type="InterPro" id="IPR017946">
    <property type="entry name" value="PLC-like_Pdiesterase_TIM-brl"/>
</dbReference>
<sequence length="277" mass="31844">MKKSSIFCFYLFILCFLCSCVPAVNQESENNDVPTYKPLIIAHRGASEIEPEHTFLSYEDAEKDGADYIEIDLRQTEDGELVAIHDEDVDRITDGTGRVENLTLDELRQLHVKKKQKILTLQEIVDHYGDSIHYYIETRTDSEGNIGMEEQLVSILNSKDLIKKKKVIIESFSEESMITIHEINKDIPFVRLLRKAEVQELDDDTMQHTKNYAIGVGIYAGSVDADLVRKIHDYNLQLHVYYYDDEKNLTDKMLDLRVDGIFTNNPDYAISEVGSLK</sequence>